<keyword evidence="1" id="KW-0472">Membrane</keyword>
<name>A0ABX9IET8_9FLAO</name>
<gene>
    <name evidence="2" type="ORF">DRF57_21055</name>
</gene>
<dbReference type="EMBL" id="QNUF01000035">
    <property type="protein sequence ID" value="REC71155.1"/>
    <property type="molecule type" value="Genomic_DNA"/>
</dbReference>
<evidence type="ECO:0000256" key="1">
    <source>
        <dbReference type="SAM" id="Phobius"/>
    </source>
</evidence>
<keyword evidence="1" id="KW-1133">Transmembrane helix</keyword>
<evidence type="ECO:0000313" key="3">
    <source>
        <dbReference type="Proteomes" id="UP000256491"/>
    </source>
</evidence>
<accession>A0ABX9IET8</accession>
<proteinExistence type="predicted"/>
<reference evidence="2 3" key="1">
    <citation type="journal article" date="2010" name="Syst. Appl. Microbiol.">
        <title>Four new species of Chryseobacterium from the rhizosphere of coastal sand dune plants, Chryseobacterium elymi sp. nov., Chryseobacterium hagamense sp. nov., Chryseobacterium lathyri sp. nov. and Chryseobacterium rhizosphaerae sp. nov.</title>
        <authorList>
            <person name="Cho S.H."/>
            <person name="Lee K.S."/>
            <person name="Shin D.S."/>
            <person name="Han J.H."/>
            <person name="Park K.S."/>
            <person name="Lee C.H."/>
            <person name="Park K.H."/>
            <person name="Kim S.B."/>
        </authorList>
    </citation>
    <scope>NUCLEOTIDE SEQUENCE [LARGE SCALE GENOMIC DNA]</scope>
    <source>
        <strain evidence="2 3">KCTC 22548</strain>
    </source>
</reference>
<dbReference type="RefSeq" id="WP_115920696.1">
    <property type="nucleotide sequence ID" value="NZ_BJYH01000015.1"/>
</dbReference>
<keyword evidence="1" id="KW-0812">Transmembrane</keyword>
<feature type="transmembrane region" description="Helical" evidence="1">
    <location>
        <begin position="6"/>
        <end position="30"/>
    </location>
</feature>
<protein>
    <recommendedName>
        <fullName evidence="4">DUF3592 domain-containing protein</fullName>
    </recommendedName>
</protein>
<comment type="caution">
    <text evidence="2">The sequence shown here is derived from an EMBL/GenBank/DDBJ whole genome shotgun (WGS) entry which is preliminary data.</text>
</comment>
<evidence type="ECO:0008006" key="4">
    <source>
        <dbReference type="Google" id="ProtNLM"/>
    </source>
</evidence>
<dbReference type="Proteomes" id="UP000256491">
    <property type="component" value="Unassembled WGS sequence"/>
</dbReference>
<keyword evidence="3" id="KW-1185">Reference proteome</keyword>
<evidence type="ECO:0000313" key="2">
    <source>
        <dbReference type="EMBL" id="REC71155.1"/>
    </source>
</evidence>
<organism evidence="2 3">
    <name type="scientific">Chryseobacterium rhizosphaerae</name>
    <dbReference type="NCBI Taxonomy" id="395937"/>
    <lineage>
        <taxon>Bacteria</taxon>
        <taxon>Pseudomonadati</taxon>
        <taxon>Bacteroidota</taxon>
        <taxon>Flavobacteriia</taxon>
        <taxon>Flavobacteriales</taxon>
        <taxon>Weeksellaceae</taxon>
        <taxon>Chryseobacterium group</taxon>
        <taxon>Chryseobacterium</taxon>
    </lineage>
</organism>
<sequence length="129" mass="14763">MIFKIFGAIMVIIGLFIGFLVYQAILPIVFGTKTKATIIAVQQVEAKYKKNGRKIIYDLPVFQFDYLNKRITVRDHNSVTDINVVNTQLYIYYSKKYGISRGFSAIEIVFSIISLAFIFFGIIALFKSK</sequence>
<feature type="transmembrane region" description="Helical" evidence="1">
    <location>
        <begin position="105"/>
        <end position="126"/>
    </location>
</feature>